<evidence type="ECO:0000313" key="3">
    <source>
        <dbReference type="Proteomes" id="UP000249819"/>
    </source>
</evidence>
<feature type="region of interest" description="Disordered" evidence="1">
    <location>
        <begin position="118"/>
        <end position="139"/>
    </location>
</feature>
<keyword evidence="3" id="KW-1185">Reference proteome</keyword>
<feature type="region of interest" description="Disordered" evidence="1">
    <location>
        <begin position="164"/>
        <end position="194"/>
    </location>
</feature>
<reference evidence="2 3" key="1">
    <citation type="submission" date="2018-06" db="EMBL/GenBank/DDBJ databases">
        <title>Genomic Encyclopedia of Archaeal and Bacterial Type Strains, Phase II (KMG-II): from individual species to whole genera.</title>
        <authorList>
            <person name="Goeker M."/>
        </authorList>
    </citation>
    <scope>NUCLEOTIDE SEQUENCE [LARGE SCALE GENOMIC DNA]</scope>
    <source>
        <strain evidence="2 3">DSM 29821</strain>
    </source>
</reference>
<dbReference type="RefSeq" id="WP_111591478.1">
    <property type="nucleotide sequence ID" value="NZ_QLMA01000002.1"/>
</dbReference>
<evidence type="ECO:0000256" key="1">
    <source>
        <dbReference type="SAM" id="MobiDB-lite"/>
    </source>
</evidence>
<feature type="compositionally biased region" description="Pro residues" evidence="1">
    <location>
        <begin position="169"/>
        <end position="178"/>
    </location>
</feature>
<dbReference type="OrthoDB" id="7432683at2"/>
<proteinExistence type="predicted"/>
<sequence length="194" mass="21012">MKNNYISIAVPVPCSARWEEMQVTGDGRYCGSCAKTVIDFTGYSDVQLIEFFSKEKGSVCGHFRSTQLGRRLQPMTPQLRLMPVMLLTVGMLLSGVATTAQQLPPQTKNTTATVVHAKTSPPCKKVSHKKVKPAGTAKKRRGKIKTYTLGTGVEVGLLEDINVTGTAVVPPPPPPIPDSKPVQKEDSAMVKPHQ</sequence>
<organism evidence="2 3">
    <name type="scientific">Chitinophaga dinghuensis</name>
    <dbReference type="NCBI Taxonomy" id="1539050"/>
    <lineage>
        <taxon>Bacteria</taxon>
        <taxon>Pseudomonadati</taxon>
        <taxon>Bacteroidota</taxon>
        <taxon>Chitinophagia</taxon>
        <taxon>Chitinophagales</taxon>
        <taxon>Chitinophagaceae</taxon>
        <taxon>Chitinophaga</taxon>
    </lineage>
</organism>
<gene>
    <name evidence="2" type="ORF">CLV59_102555</name>
</gene>
<name>A0A327W5Q4_9BACT</name>
<feature type="compositionally biased region" description="Basic residues" evidence="1">
    <location>
        <begin position="125"/>
        <end position="139"/>
    </location>
</feature>
<dbReference type="Proteomes" id="UP000249819">
    <property type="component" value="Unassembled WGS sequence"/>
</dbReference>
<dbReference type="EMBL" id="QLMA01000002">
    <property type="protein sequence ID" value="RAJ85849.1"/>
    <property type="molecule type" value="Genomic_DNA"/>
</dbReference>
<accession>A0A327W5Q4</accession>
<evidence type="ECO:0000313" key="2">
    <source>
        <dbReference type="EMBL" id="RAJ85849.1"/>
    </source>
</evidence>
<comment type="caution">
    <text evidence="2">The sequence shown here is derived from an EMBL/GenBank/DDBJ whole genome shotgun (WGS) entry which is preliminary data.</text>
</comment>
<protein>
    <submittedName>
        <fullName evidence="2">Uncharacterized protein</fullName>
    </submittedName>
</protein>
<dbReference type="AlphaFoldDB" id="A0A327W5Q4"/>